<sequence>MHHTTMQTLDLAPPSFYKNLRARLATYENSCLTQDYIRNLANTGIYRDSNNGYKCAFCPLYLKKLDAHQLKYHTFSTCPVATRRLFANETLRKESFKKFKTARVHYKSQYEELAKNGFYYYGTKVEIRCSDCHIVIVKLHREDNVEQIHRLWSPECYFNSPSAPPPDDDFDEDNANAGESIGLYPQLPLHEDDTIVNFGASSPAATADDIMCKICFERERDTCFLPCRHVSTCSDCAKRCKVCCICREKIKNTMEIFLQ</sequence>
<dbReference type="SMART" id="SM00238">
    <property type="entry name" value="BIR"/>
    <property type="match status" value="1"/>
</dbReference>
<proteinExistence type="predicted"/>
<keyword evidence="1" id="KW-0479">Metal-binding</keyword>
<dbReference type="PANTHER" id="PTHR14879">
    <property type="entry name" value="CASPASE REGULATOR, RING FINGER DOMAIN-CONTAINING"/>
    <property type="match status" value="1"/>
</dbReference>
<dbReference type="PROSITE" id="PS50089">
    <property type="entry name" value="ZF_RING_2"/>
    <property type="match status" value="1"/>
</dbReference>
<dbReference type="InterPro" id="IPR001370">
    <property type="entry name" value="BIR_rpt"/>
</dbReference>
<feature type="domain" description="RING-type" evidence="2">
    <location>
        <begin position="212"/>
        <end position="247"/>
    </location>
</feature>
<dbReference type="Pfam" id="PF13920">
    <property type="entry name" value="zf-C3HC4_3"/>
    <property type="match status" value="1"/>
</dbReference>
<dbReference type="GO" id="GO:0008270">
    <property type="term" value="F:zinc ion binding"/>
    <property type="evidence" value="ECO:0007669"/>
    <property type="project" value="UniProtKB-KW"/>
</dbReference>
<dbReference type="InterPro" id="IPR001841">
    <property type="entry name" value="Znf_RING"/>
</dbReference>
<dbReference type="Proteomes" id="UP000204644">
    <property type="component" value="Segment"/>
</dbReference>
<dbReference type="GeneID" id="3974377"/>
<keyword evidence="1" id="KW-0863">Zinc-finger</keyword>
<keyword evidence="4" id="KW-1185">Reference proteome</keyword>
<dbReference type="Gene3D" id="1.10.1170.10">
    <property type="entry name" value="Inhibitor Of Apoptosis Protein (2mihbC-IAP-1), Chain A"/>
    <property type="match status" value="1"/>
</dbReference>
<dbReference type="OrthoDB" id="9255at10239"/>
<keyword evidence="1" id="KW-0862">Zinc</keyword>
<name>Q287H7_NPVAS</name>
<evidence type="ECO:0000313" key="4">
    <source>
        <dbReference type="Proteomes" id="UP000204644"/>
    </source>
</evidence>
<dbReference type="CDD" id="cd00022">
    <property type="entry name" value="BIR"/>
    <property type="match status" value="1"/>
</dbReference>
<dbReference type="EMBL" id="DQ123841">
    <property type="protein sequence ID" value="AAZ38261.1"/>
    <property type="molecule type" value="Genomic_DNA"/>
</dbReference>
<dbReference type="Gene3D" id="3.30.40.10">
    <property type="entry name" value="Zinc/RING finger domain, C3HC4 (zinc finger)"/>
    <property type="match status" value="1"/>
</dbReference>
<dbReference type="InterPro" id="IPR013083">
    <property type="entry name" value="Znf_RING/FYVE/PHD"/>
</dbReference>
<organismHost>
    <name type="scientific">Lepidoptera</name>
    <name type="common">moths &amp; butterflies</name>
    <dbReference type="NCBI Taxonomy" id="7088"/>
</organismHost>
<dbReference type="KEGG" id="vg:3974377"/>
<evidence type="ECO:0000313" key="3">
    <source>
        <dbReference type="EMBL" id="AAZ38261.1"/>
    </source>
</evidence>
<reference evidence="4" key="1">
    <citation type="journal article" date="2005" name="J. Invertebr. Pathol.">
        <title>Molecular characterization of Agrotis segetum nucleopolyhedrovirus from Poland.</title>
        <authorList>
            <person name="Jakubowska A."/>
            <person name="van Oers M.M."/>
            <person name="Ziemnicka J."/>
            <person name="Lipa J.J."/>
            <person name="Vlak J.M."/>
        </authorList>
    </citation>
    <scope>NUCLEOTIDE SEQUENCE [LARGE SCALE GENOMIC DNA]</scope>
</reference>
<dbReference type="RefSeq" id="YP_529765.1">
    <property type="nucleotide sequence ID" value="NC_007921.1"/>
</dbReference>
<protein>
    <submittedName>
        <fullName evidence="3">IAP-2</fullName>
    </submittedName>
</protein>
<evidence type="ECO:0000256" key="1">
    <source>
        <dbReference type="PROSITE-ProRule" id="PRU00175"/>
    </source>
</evidence>
<evidence type="ECO:0000259" key="2">
    <source>
        <dbReference type="PROSITE" id="PS50089"/>
    </source>
</evidence>
<dbReference type="PROSITE" id="PS50143">
    <property type="entry name" value="BIR_REPEAT_2"/>
    <property type="match status" value="1"/>
</dbReference>
<accession>Q287H7</accession>
<dbReference type="SUPFAM" id="SSF57924">
    <property type="entry name" value="Inhibitor of apoptosis (IAP) repeat"/>
    <property type="match status" value="1"/>
</dbReference>
<dbReference type="Pfam" id="PF00653">
    <property type="entry name" value="BIR"/>
    <property type="match status" value="1"/>
</dbReference>
<dbReference type="InterPro" id="IPR051728">
    <property type="entry name" value="RING-FYVE_E3_ubiquitin-ligase"/>
</dbReference>
<dbReference type="PANTHER" id="PTHR14879:SF5">
    <property type="entry name" value="RING-TYPE DOMAIN-CONTAINING PROTEIN"/>
    <property type="match status" value="1"/>
</dbReference>
<organism evidence="3 4">
    <name type="scientific">Agrotis segetum nuclear polyhedrosis virus</name>
    <name type="common">AsNPV</name>
    <dbReference type="NCBI Taxonomy" id="1962501"/>
    <lineage>
        <taxon>Viruses</taxon>
        <taxon>Viruses incertae sedis</taxon>
        <taxon>Naldaviricetes</taxon>
        <taxon>Lefavirales</taxon>
        <taxon>Baculoviridae</taxon>
        <taxon>Alphabaculovirus</taxon>
        <taxon>Alphabaculovirus agsegetum</taxon>
    </lineage>
</organism>
<reference evidence="3 4" key="2">
    <citation type="journal article" date="2006" name="J. Gen. Virol.">
        <title>Genome sequence of an enhancin gene-rich nucleopolyhedrovirus (NPV) from Agrotis segetum: collinearity with Spodoptera exigua multiple NPV.</title>
        <authorList>
            <person name="Jakubowska A.K."/>
            <person name="Peters S.A."/>
            <person name="Ziemnicka J."/>
            <person name="Vlak J.M."/>
            <person name="van Oers M.M."/>
        </authorList>
    </citation>
    <scope>NUCLEOTIDE SEQUENCE [LARGE SCALE GENOMIC DNA]</scope>
</reference>